<evidence type="ECO:0000313" key="2">
    <source>
        <dbReference type="EMBL" id="KAK6643084.1"/>
    </source>
</evidence>
<comment type="caution">
    <text evidence="2">The sequence shown here is derived from an EMBL/GenBank/DDBJ whole genome shotgun (WGS) entry which is preliminary data.</text>
</comment>
<protein>
    <recommendedName>
        <fullName evidence="4">EF-hand domain-containing protein</fullName>
    </recommendedName>
</protein>
<evidence type="ECO:0000313" key="3">
    <source>
        <dbReference type="Proteomes" id="UP001372834"/>
    </source>
</evidence>
<sequence>MNNENQEDRLNILKGENCNVTTTTVKSNLNSRVAGKSRMVKGGCIAHPVESANCQLRERIQRAIRELPTVEELKHSHHHRGHVKTIPRKRSASHSLEPVKRPSRDTIPQLAKSLETFLQKVIPNHSLVQDLMGYVTMPNPRVNSTTDLHLCKSPTASQSYDSPCECPPEYYCADFCREDYSVSTYISWQHFPRSTSSRSRCDDSSGTVVKSLSETPIPEETPKETESSVSSKTQYPIDKTISQMNALHYLEIRHIFKLMNFMIGHLVCNEPSEPVQFLEDLLEQCLKFRDLYGEPPLLFTHAHVESLYKAFDPFERGYLTTQQYVEALNTLGITTGITQYNKEPPLTDDGYVEDTTFMFEAERCLLEDLKQMLRIPFQAEENRLKWQMKNEKLQQNLPKEMEIIEENSNNPLLNQKFCDCFGGKENTNLVCRCPRPTSLRIEPEQLFLSN</sequence>
<dbReference type="EMBL" id="JAWJWE010000002">
    <property type="protein sequence ID" value="KAK6643084.1"/>
    <property type="molecule type" value="Genomic_DNA"/>
</dbReference>
<dbReference type="PANTHER" id="PTHR21847:SF1">
    <property type="entry name" value="EF-HAND CALCIUM-BINDING DOMAIN-CONTAINING PROTEIN 10"/>
    <property type="match status" value="1"/>
</dbReference>
<feature type="region of interest" description="Disordered" evidence="1">
    <location>
        <begin position="193"/>
        <end position="234"/>
    </location>
</feature>
<evidence type="ECO:0000256" key="1">
    <source>
        <dbReference type="SAM" id="MobiDB-lite"/>
    </source>
</evidence>
<dbReference type="PANTHER" id="PTHR21847">
    <property type="entry name" value="EF-HAND CALCIUM-BINDING DOMAIN-CONTAINING PROTEIN 10"/>
    <property type="match status" value="1"/>
</dbReference>
<proteinExistence type="predicted"/>
<accession>A0AAN8SC99</accession>
<name>A0AAN8SC99_POLSC</name>
<dbReference type="InterPro" id="IPR039879">
    <property type="entry name" value="EFC10"/>
</dbReference>
<feature type="region of interest" description="Disordered" evidence="1">
    <location>
        <begin position="73"/>
        <end position="106"/>
    </location>
</feature>
<evidence type="ECO:0008006" key="4">
    <source>
        <dbReference type="Google" id="ProtNLM"/>
    </source>
</evidence>
<reference evidence="2 3" key="1">
    <citation type="submission" date="2023-10" db="EMBL/GenBank/DDBJ databases">
        <title>Genomes of two closely related lineages of the louse Polyplax serrata with different host specificities.</title>
        <authorList>
            <person name="Martinu J."/>
            <person name="Tarabai H."/>
            <person name="Stefka J."/>
            <person name="Hypsa V."/>
        </authorList>
    </citation>
    <scope>NUCLEOTIDE SEQUENCE [LARGE SCALE GENOMIC DNA]</scope>
    <source>
        <strain evidence="2">HR10_N</strain>
    </source>
</reference>
<gene>
    <name evidence="2" type="ORF">RUM43_004587</name>
</gene>
<organism evidence="2 3">
    <name type="scientific">Polyplax serrata</name>
    <name type="common">Common mouse louse</name>
    <dbReference type="NCBI Taxonomy" id="468196"/>
    <lineage>
        <taxon>Eukaryota</taxon>
        <taxon>Metazoa</taxon>
        <taxon>Ecdysozoa</taxon>
        <taxon>Arthropoda</taxon>
        <taxon>Hexapoda</taxon>
        <taxon>Insecta</taxon>
        <taxon>Pterygota</taxon>
        <taxon>Neoptera</taxon>
        <taxon>Paraneoptera</taxon>
        <taxon>Psocodea</taxon>
        <taxon>Troctomorpha</taxon>
        <taxon>Phthiraptera</taxon>
        <taxon>Anoplura</taxon>
        <taxon>Polyplacidae</taxon>
        <taxon>Polyplax</taxon>
    </lineage>
</organism>
<dbReference type="AlphaFoldDB" id="A0AAN8SC99"/>
<feature type="compositionally biased region" description="Basic residues" evidence="1">
    <location>
        <begin position="75"/>
        <end position="92"/>
    </location>
</feature>
<dbReference type="Proteomes" id="UP001372834">
    <property type="component" value="Unassembled WGS sequence"/>
</dbReference>